<feature type="transmembrane region" description="Helical" evidence="6">
    <location>
        <begin position="156"/>
        <end position="179"/>
    </location>
</feature>
<feature type="transmembrane region" description="Helical" evidence="6">
    <location>
        <begin position="12"/>
        <end position="44"/>
    </location>
</feature>
<dbReference type="InterPro" id="IPR002781">
    <property type="entry name" value="TM_pro_TauE-like"/>
</dbReference>
<reference evidence="7 8" key="1">
    <citation type="submission" date="2010-08" db="EMBL/GenBank/DDBJ databases">
        <authorList>
            <person name="Weinstock G."/>
            <person name="Sodergren E."/>
            <person name="Clifton S."/>
            <person name="Fulton L."/>
            <person name="Fulton B."/>
            <person name="Courtney L."/>
            <person name="Fronick C."/>
            <person name="Harrison M."/>
            <person name="Strong C."/>
            <person name="Farmer C."/>
            <person name="Delahaunty K."/>
            <person name="Markovic C."/>
            <person name="Hall O."/>
            <person name="Minx P."/>
            <person name="Tomlinson C."/>
            <person name="Mitreva M."/>
            <person name="Hou S."/>
            <person name="Chen J."/>
            <person name="Wollam A."/>
            <person name="Pepin K.H."/>
            <person name="Johnson M."/>
            <person name="Bhonagiri V."/>
            <person name="Zhang X."/>
            <person name="Suruliraj S."/>
            <person name="Warren W."/>
            <person name="Chinwalla A."/>
            <person name="Mardis E.R."/>
            <person name="Wilson R.K."/>
        </authorList>
    </citation>
    <scope>NUCLEOTIDE SEQUENCE [LARGE SCALE GENOMIC DNA]</scope>
    <source>
        <strain evidence="7 8">F0399</strain>
    </source>
</reference>
<feature type="transmembrane region" description="Helical" evidence="6">
    <location>
        <begin position="191"/>
        <end position="211"/>
    </location>
</feature>
<evidence type="ECO:0000256" key="1">
    <source>
        <dbReference type="ARBA" id="ARBA00004141"/>
    </source>
</evidence>
<name>E7N093_9FIRM</name>
<dbReference type="Proteomes" id="UP000004633">
    <property type="component" value="Unassembled WGS sequence"/>
</dbReference>
<keyword evidence="8" id="KW-1185">Reference proteome</keyword>
<dbReference type="AlphaFoldDB" id="E7N093"/>
<dbReference type="InterPro" id="IPR051598">
    <property type="entry name" value="TSUP/Inactive_protease-like"/>
</dbReference>
<feature type="transmembrane region" description="Helical" evidence="6">
    <location>
        <begin position="85"/>
        <end position="108"/>
    </location>
</feature>
<evidence type="ECO:0000256" key="6">
    <source>
        <dbReference type="RuleBase" id="RU363041"/>
    </source>
</evidence>
<sequence>MFWEGFLMGIDILLFLILGVFVGTFGTLVGIGGGLICVPIFIFFLSDGGIYPYFHTAAQITGTSLVIVLANALSGTAAYIRQKRVYFPAAVPFALATLPGAFLGSYIVDDFTGPMLYVSFGAFLLIMACMMYWNATHKTHVDVHELPANFTFNRSLGIGSSLGVGFLSSIFGIGGGVIHVPLMVYLLNFPVHAATATSHFVLAASAAFGVISHMWLGHVIWTPAICISIGAAVGAQIGAALSRKAKSKMILTLLAAAMFALGLRLIWMSGMI</sequence>
<evidence type="ECO:0000256" key="3">
    <source>
        <dbReference type="ARBA" id="ARBA00022692"/>
    </source>
</evidence>
<feature type="transmembrane region" description="Helical" evidence="6">
    <location>
        <begin position="218"/>
        <end position="237"/>
    </location>
</feature>
<gene>
    <name evidence="7" type="ORF">HMPREF9555_00386</name>
</gene>
<dbReference type="GO" id="GO:0005886">
    <property type="term" value="C:plasma membrane"/>
    <property type="evidence" value="ECO:0007669"/>
    <property type="project" value="UniProtKB-SubCell"/>
</dbReference>
<dbReference type="Pfam" id="PF01925">
    <property type="entry name" value="TauE"/>
    <property type="match status" value="1"/>
</dbReference>
<evidence type="ECO:0000256" key="2">
    <source>
        <dbReference type="ARBA" id="ARBA00009142"/>
    </source>
</evidence>
<evidence type="ECO:0000313" key="7">
    <source>
        <dbReference type="EMBL" id="EFW30757.1"/>
    </source>
</evidence>
<evidence type="ECO:0000313" key="8">
    <source>
        <dbReference type="Proteomes" id="UP000004633"/>
    </source>
</evidence>
<dbReference type="PANTHER" id="PTHR43701">
    <property type="entry name" value="MEMBRANE TRANSPORTER PROTEIN MJ0441-RELATED"/>
    <property type="match status" value="1"/>
</dbReference>
<comment type="similarity">
    <text evidence="2 6">Belongs to the 4-toluene sulfonate uptake permease (TSUP) (TC 2.A.102) family.</text>
</comment>
<evidence type="ECO:0000256" key="5">
    <source>
        <dbReference type="ARBA" id="ARBA00023136"/>
    </source>
</evidence>
<organism evidence="7 8">
    <name type="scientific">Selenomonas artemidis F0399</name>
    <dbReference type="NCBI Taxonomy" id="749551"/>
    <lineage>
        <taxon>Bacteria</taxon>
        <taxon>Bacillati</taxon>
        <taxon>Bacillota</taxon>
        <taxon>Negativicutes</taxon>
        <taxon>Selenomonadales</taxon>
        <taxon>Selenomonadaceae</taxon>
        <taxon>Selenomonas</taxon>
    </lineage>
</organism>
<comment type="subcellular location">
    <subcellularLocation>
        <location evidence="6">Cell membrane</location>
        <topology evidence="6">Multi-pass membrane protein</topology>
    </subcellularLocation>
    <subcellularLocation>
        <location evidence="1">Membrane</location>
        <topology evidence="1">Multi-pass membrane protein</topology>
    </subcellularLocation>
</comment>
<keyword evidence="4 6" id="KW-1133">Transmembrane helix</keyword>
<keyword evidence="5 6" id="KW-0472">Membrane</keyword>
<feature type="transmembrane region" description="Helical" evidence="6">
    <location>
        <begin position="249"/>
        <end position="267"/>
    </location>
</feature>
<comment type="caution">
    <text evidence="7">The sequence shown here is derived from an EMBL/GenBank/DDBJ whole genome shotgun (WGS) entry which is preliminary data.</text>
</comment>
<feature type="transmembrane region" description="Helical" evidence="6">
    <location>
        <begin position="114"/>
        <end position="135"/>
    </location>
</feature>
<dbReference type="HOGENOM" id="CLU_045498_5_3_9"/>
<feature type="transmembrane region" description="Helical" evidence="6">
    <location>
        <begin position="50"/>
        <end position="73"/>
    </location>
</feature>
<keyword evidence="3 6" id="KW-0812">Transmembrane</keyword>
<proteinExistence type="inferred from homology"/>
<keyword evidence="6" id="KW-1003">Cell membrane</keyword>
<protein>
    <recommendedName>
        <fullName evidence="6">Probable membrane transporter protein</fullName>
    </recommendedName>
</protein>
<accession>E7N093</accession>
<dbReference type="PANTHER" id="PTHR43701:SF2">
    <property type="entry name" value="MEMBRANE TRANSPORTER PROTEIN YJNA-RELATED"/>
    <property type="match status" value="1"/>
</dbReference>
<evidence type="ECO:0000256" key="4">
    <source>
        <dbReference type="ARBA" id="ARBA00022989"/>
    </source>
</evidence>
<dbReference type="EMBL" id="AECV01000001">
    <property type="protein sequence ID" value="EFW30757.1"/>
    <property type="molecule type" value="Genomic_DNA"/>
</dbReference>
<dbReference type="STRING" id="749551.HMPREF9555_00386"/>